<dbReference type="InterPro" id="IPR036388">
    <property type="entry name" value="WH-like_DNA-bd_sf"/>
</dbReference>
<dbReference type="CDD" id="cd00090">
    <property type="entry name" value="HTH_ARSR"/>
    <property type="match status" value="1"/>
</dbReference>
<keyword evidence="2" id="KW-1185">Reference proteome</keyword>
<dbReference type="GO" id="GO:0006355">
    <property type="term" value="P:regulation of DNA-templated transcription"/>
    <property type="evidence" value="ECO:0007669"/>
    <property type="project" value="UniProtKB-ARBA"/>
</dbReference>
<protein>
    <submittedName>
        <fullName evidence="1">Putative GntR family transcriptional regulator</fullName>
    </submittedName>
</protein>
<dbReference type="Proteomes" id="UP000014975">
    <property type="component" value="Unassembled WGS sequence"/>
</dbReference>
<dbReference type="RefSeq" id="WP_020885848.1">
    <property type="nucleotide sequence ID" value="NZ_ATHI01000003.1"/>
</dbReference>
<evidence type="ECO:0000313" key="2">
    <source>
        <dbReference type="Proteomes" id="UP000014975"/>
    </source>
</evidence>
<dbReference type="STRING" id="1121439.dsat_1962"/>
<dbReference type="AlphaFoldDB" id="S7TFV2"/>
<proteinExistence type="predicted"/>
<gene>
    <name evidence="1" type="ORF">dsat_1962</name>
</gene>
<dbReference type="OrthoDB" id="9793352at2"/>
<evidence type="ECO:0000313" key="1">
    <source>
        <dbReference type="EMBL" id="EPR35621.1"/>
    </source>
</evidence>
<dbReference type="PATRIC" id="fig|1121439.3.peg.347"/>
<organism evidence="1 2">
    <name type="scientific">Alkalidesulfovibrio alkalitolerans DSM 16529</name>
    <dbReference type="NCBI Taxonomy" id="1121439"/>
    <lineage>
        <taxon>Bacteria</taxon>
        <taxon>Pseudomonadati</taxon>
        <taxon>Thermodesulfobacteriota</taxon>
        <taxon>Desulfovibrionia</taxon>
        <taxon>Desulfovibrionales</taxon>
        <taxon>Desulfovibrionaceae</taxon>
        <taxon>Alkalidesulfovibrio</taxon>
    </lineage>
</organism>
<dbReference type="EMBL" id="ATHI01000003">
    <property type="protein sequence ID" value="EPR35621.1"/>
    <property type="molecule type" value="Genomic_DNA"/>
</dbReference>
<accession>S7TFV2</accession>
<comment type="caution">
    <text evidence="1">The sequence shown here is derived from an EMBL/GenBank/DDBJ whole genome shotgun (WGS) entry which is preliminary data.</text>
</comment>
<reference evidence="1 2" key="1">
    <citation type="journal article" date="2013" name="Genome Announc.">
        <title>Draft genome sequences for three mercury-methylating, sulfate-reducing bacteria.</title>
        <authorList>
            <person name="Brown S.D."/>
            <person name="Hurt R.A.Jr."/>
            <person name="Gilmour C.C."/>
            <person name="Elias D.A."/>
        </authorList>
    </citation>
    <scope>NUCLEOTIDE SEQUENCE [LARGE SCALE GENOMIC DNA]</scope>
    <source>
        <strain evidence="1 2">DSM 16529</strain>
    </source>
</reference>
<dbReference type="InterPro" id="IPR011991">
    <property type="entry name" value="ArsR-like_HTH"/>
</dbReference>
<dbReference type="SUPFAM" id="SSF46785">
    <property type="entry name" value="Winged helix' DNA-binding domain"/>
    <property type="match status" value="1"/>
</dbReference>
<dbReference type="Gene3D" id="1.10.10.10">
    <property type="entry name" value="Winged helix-like DNA-binding domain superfamily/Winged helix DNA-binding domain"/>
    <property type="match status" value="1"/>
</dbReference>
<sequence length="174" mass="19510">MLTELFTSKTRIQVLLKLFLNPGVSSYLRELAAEFKVSPATIKDELDSLAGAGYLERSQSGRSVFFRANTNHPFFPEIHSIVRKHLGIDRVVEQVMTALAPIEAVYILDDYAEGRDSGIIDLLIVGDPKRGLLEGTRKGVEAKINRKIRTMIVSPEEFAAKRGMFLGRPHWQVV</sequence>
<dbReference type="eggNOG" id="COG2345">
    <property type="taxonomic scope" value="Bacteria"/>
</dbReference>
<name>S7TFV2_9BACT</name>
<dbReference type="InterPro" id="IPR036390">
    <property type="entry name" value="WH_DNA-bd_sf"/>
</dbReference>